<protein>
    <recommendedName>
        <fullName evidence="5">GH26 domain-containing protein</fullName>
    </recommendedName>
</protein>
<name>A0A077M035_9MICO</name>
<dbReference type="Gene3D" id="3.20.20.80">
    <property type="entry name" value="Glycosidases"/>
    <property type="match status" value="1"/>
</dbReference>
<feature type="active site" description="Nucleophile" evidence="4">
    <location>
        <position position="296"/>
    </location>
</feature>
<accession>A0A077M035</accession>
<dbReference type="OrthoDB" id="9816550at2"/>
<dbReference type="STRING" id="1194083.BN12_4060006"/>
<dbReference type="InterPro" id="IPR017853">
    <property type="entry name" value="GH"/>
</dbReference>
<dbReference type="InterPro" id="IPR000805">
    <property type="entry name" value="Glyco_hydro_26"/>
</dbReference>
<dbReference type="AlphaFoldDB" id="A0A077M035"/>
<evidence type="ECO:0000313" key="6">
    <source>
        <dbReference type="EMBL" id="CCH79196.1"/>
    </source>
</evidence>
<dbReference type="PROSITE" id="PS51764">
    <property type="entry name" value="GH26"/>
    <property type="match status" value="1"/>
</dbReference>
<evidence type="ECO:0000259" key="5">
    <source>
        <dbReference type="PROSITE" id="PS51764"/>
    </source>
</evidence>
<sequence length="375" mass="40973">MTTQNSNTCKKTHVLKWVNHTVLASMVAATMLLAAGCSGPPNTSIRNSHDPVESPASIAHTHCTLSTKLVPSCGVLWGVTTPRPNSNELATAEAQAGRPFAFVYRFHDINDTIPTDDERSIVAQGKILHISIDSRDYASADRTSISWSEVASGKYDSSLLEQARGIASLGVPVFVTFDHEPDQPAKVALGTGSDFVAAWRHVHDLFQQAGATNAVWVWVIMGWQPAMTRAATLWPGNDYVDWLSWEAYNQSGCQGGPIRISQYESFEDAIRVGYDWFHTVGPKIGIDANKPMMISEAGSVLYWDDPAKTAQWYQNIPGVLEKYPQIKAIGLWDHTGTGQTCDFRLAINPDVLSAAKTAGQQPLVNPSIQVPRITP</sequence>
<keyword evidence="2 4" id="KW-0378">Hydrolase</keyword>
<dbReference type="PANTHER" id="PTHR40079">
    <property type="entry name" value="MANNAN ENDO-1,4-BETA-MANNOSIDASE E-RELATED"/>
    <property type="match status" value="1"/>
</dbReference>
<organism evidence="6 7">
    <name type="scientific">Nostocoides japonicum T1-X7</name>
    <dbReference type="NCBI Taxonomy" id="1194083"/>
    <lineage>
        <taxon>Bacteria</taxon>
        <taxon>Bacillati</taxon>
        <taxon>Actinomycetota</taxon>
        <taxon>Actinomycetes</taxon>
        <taxon>Micrococcales</taxon>
        <taxon>Intrasporangiaceae</taxon>
        <taxon>Nostocoides</taxon>
    </lineage>
</organism>
<dbReference type="GO" id="GO:0006080">
    <property type="term" value="P:substituted mannan metabolic process"/>
    <property type="evidence" value="ECO:0007669"/>
    <property type="project" value="InterPro"/>
</dbReference>
<dbReference type="InterPro" id="IPR022790">
    <property type="entry name" value="GH26_dom"/>
</dbReference>
<keyword evidence="3 4" id="KW-0326">Glycosidase</keyword>
<gene>
    <name evidence="6" type="ORF">BN12_4060006</name>
</gene>
<evidence type="ECO:0000313" key="7">
    <source>
        <dbReference type="Proteomes" id="UP000035721"/>
    </source>
</evidence>
<evidence type="ECO:0000256" key="4">
    <source>
        <dbReference type="PROSITE-ProRule" id="PRU01100"/>
    </source>
</evidence>
<feature type="active site" description="Proton donor" evidence="4">
    <location>
        <position position="180"/>
    </location>
</feature>
<dbReference type="Proteomes" id="UP000035721">
    <property type="component" value="Unassembled WGS sequence"/>
</dbReference>
<dbReference type="PANTHER" id="PTHR40079:SF4">
    <property type="entry name" value="GH26 DOMAIN-CONTAINING PROTEIN-RELATED"/>
    <property type="match status" value="1"/>
</dbReference>
<feature type="domain" description="GH26" evidence="5">
    <location>
        <begin position="52"/>
        <end position="355"/>
    </location>
</feature>
<dbReference type="GO" id="GO:0016985">
    <property type="term" value="F:mannan endo-1,4-beta-mannosidase activity"/>
    <property type="evidence" value="ECO:0007669"/>
    <property type="project" value="InterPro"/>
</dbReference>
<keyword evidence="7" id="KW-1185">Reference proteome</keyword>
<evidence type="ECO:0000256" key="1">
    <source>
        <dbReference type="ARBA" id="ARBA00007754"/>
    </source>
</evidence>
<proteinExistence type="inferred from homology"/>
<evidence type="ECO:0000256" key="2">
    <source>
        <dbReference type="ARBA" id="ARBA00022801"/>
    </source>
</evidence>
<dbReference type="RefSeq" id="WP_157635634.1">
    <property type="nucleotide sequence ID" value="NZ_HF570958.1"/>
</dbReference>
<dbReference type="EMBL" id="CAJB01000342">
    <property type="protein sequence ID" value="CCH79196.1"/>
    <property type="molecule type" value="Genomic_DNA"/>
</dbReference>
<dbReference type="SUPFAM" id="SSF51445">
    <property type="entry name" value="(Trans)glycosidases"/>
    <property type="match status" value="1"/>
</dbReference>
<evidence type="ECO:0000256" key="3">
    <source>
        <dbReference type="ARBA" id="ARBA00023295"/>
    </source>
</evidence>
<comment type="similarity">
    <text evidence="1 4">Belongs to the glycosyl hydrolase 26 family.</text>
</comment>
<reference evidence="6 7" key="1">
    <citation type="journal article" date="2013" name="ISME J.">
        <title>A metabolic model for members of the genus Tetrasphaera involved in enhanced biological phosphorus removal.</title>
        <authorList>
            <person name="Kristiansen R."/>
            <person name="Nguyen H.T.T."/>
            <person name="Saunders A.M."/>
            <person name="Nielsen J.L."/>
            <person name="Wimmer R."/>
            <person name="Le V.Q."/>
            <person name="McIlroy S.J."/>
            <person name="Petrovski S."/>
            <person name="Seviour R.J."/>
            <person name="Calteau A."/>
            <person name="Nielsen K.L."/>
            <person name="Nielsen P.H."/>
        </authorList>
    </citation>
    <scope>NUCLEOTIDE SEQUENCE [LARGE SCALE GENOMIC DNA]</scope>
    <source>
        <strain evidence="6 7">T1-X7</strain>
    </source>
</reference>
<comment type="caution">
    <text evidence="6">The sequence shown here is derived from an EMBL/GenBank/DDBJ whole genome shotgun (WGS) entry which is preliminary data.</text>
</comment>